<feature type="region of interest" description="Disordered" evidence="1">
    <location>
        <begin position="54"/>
        <end position="110"/>
    </location>
</feature>
<accession>W1NMH7</accession>
<dbReference type="AlphaFoldDB" id="W1NMH7"/>
<reference evidence="3" key="1">
    <citation type="journal article" date="2013" name="Science">
        <title>The Amborella genome and the evolution of flowering plants.</title>
        <authorList>
            <consortium name="Amborella Genome Project"/>
        </authorList>
    </citation>
    <scope>NUCLEOTIDE SEQUENCE [LARGE SCALE GENOMIC DNA]</scope>
</reference>
<protein>
    <submittedName>
        <fullName evidence="2">Uncharacterized protein</fullName>
    </submittedName>
</protein>
<gene>
    <name evidence="2" type="ORF">AMTR_s00001p00272660</name>
</gene>
<sequence length="110" mass="12569">MKLIAERTHFTFTLEPSFSREKCYLLAKNSYLCSSPCATEGKEALLPTLSQLSKESSLTSHSFRRRRPPFNAIGSGHEWDGGIERDLSEKRRPSGTTISVNQRKRKDPRR</sequence>
<evidence type="ECO:0000313" key="2">
    <source>
        <dbReference type="EMBL" id="ERM96673.1"/>
    </source>
</evidence>
<name>W1NMH7_AMBTC</name>
<dbReference type="Proteomes" id="UP000017836">
    <property type="component" value="Unassembled WGS sequence"/>
</dbReference>
<feature type="compositionally biased region" description="Basic and acidic residues" evidence="1">
    <location>
        <begin position="77"/>
        <end position="92"/>
    </location>
</feature>
<organism evidence="2 3">
    <name type="scientific">Amborella trichopoda</name>
    <dbReference type="NCBI Taxonomy" id="13333"/>
    <lineage>
        <taxon>Eukaryota</taxon>
        <taxon>Viridiplantae</taxon>
        <taxon>Streptophyta</taxon>
        <taxon>Embryophyta</taxon>
        <taxon>Tracheophyta</taxon>
        <taxon>Spermatophyta</taxon>
        <taxon>Magnoliopsida</taxon>
        <taxon>Amborellales</taxon>
        <taxon>Amborellaceae</taxon>
        <taxon>Amborella</taxon>
    </lineage>
</organism>
<dbReference type="Gramene" id="ERM96673">
    <property type="protein sequence ID" value="ERM96673"/>
    <property type="gene ID" value="AMTR_s00001p00272660"/>
</dbReference>
<evidence type="ECO:0000256" key="1">
    <source>
        <dbReference type="SAM" id="MobiDB-lite"/>
    </source>
</evidence>
<evidence type="ECO:0000313" key="3">
    <source>
        <dbReference type="Proteomes" id="UP000017836"/>
    </source>
</evidence>
<keyword evidence="3" id="KW-1185">Reference proteome</keyword>
<proteinExistence type="predicted"/>
<dbReference type="HOGENOM" id="CLU_2174345_0_0_1"/>
<dbReference type="EMBL" id="KI397142">
    <property type="protein sequence ID" value="ERM96673.1"/>
    <property type="molecule type" value="Genomic_DNA"/>
</dbReference>